<keyword evidence="6 7" id="KW-0949">S-adenosyl-L-methionine</keyword>
<dbReference type="InterPro" id="IPR052036">
    <property type="entry name" value="Hydrolase/PRTase-associated"/>
</dbReference>
<keyword evidence="9" id="KW-1185">Reference proteome</keyword>
<dbReference type="Pfam" id="PF01135">
    <property type="entry name" value="PCMT"/>
    <property type="match status" value="1"/>
</dbReference>
<dbReference type="Gene3D" id="3.30.1870.10">
    <property type="entry name" value="EreA-like, domain 2"/>
    <property type="match status" value="1"/>
</dbReference>
<dbReference type="EMBL" id="FXWG01000001">
    <property type="protein sequence ID" value="SMQ63121.1"/>
    <property type="molecule type" value="Genomic_DNA"/>
</dbReference>
<dbReference type="PANTHER" id="PTHR31299:SF0">
    <property type="entry name" value="ESTERASE, PUTATIVE (AFU_ORTHOLOGUE AFUA_1G05850)-RELATED"/>
    <property type="match status" value="1"/>
</dbReference>
<dbReference type="SUPFAM" id="SSF159501">
    <property type="entry name" value="EreA/ChaN-like"/>
    <property type="match status" value="1"/>
</dbReference>
<dbReference type="HAMAP" id="MF_00090">
    <property type="entry name" value="PIMT"/>
    <property type="match status" value="1"/>
</dbReference>
<keyword evidence="3 7" id="KW-0963">Cytoplasm</keyword>
<comment type="similarity">
    <text evidence="2 7">Belongs to the methyltransferase superfamily. L-isoaspartyl/D-aspartyl protein methyltransferase family.</text>
</comment>
<dbReference type="Gene3D" id="3.40.1660.10">
    <property type="entry name" value="EreA-like (biosynthetic domain)"/>
    <property type="match status" value="1"/>
</dbReference>
<dbReference type="GO" id="GO:0030091">
    <property type="term" value="P:protein repair"/>
    <property type="evidence" value="ECO:0007669"/>
    <property type="project" value="UniProtKB-UniRule"/>
</dbReference>
<comment type="subcellular location">
    <subcellularLocation>
        <location evidence="1 7">Cytoplasm</location>
    </subcellularLocation>
</comment>
<keyword evidence="5 7" id="KW-0808">Transferase</keyword>
<evidence type="ECO:0000256" key="6">
    <source>
        <dbReference type="ARBA" id="ARBA00022691"/>
    </source>
</evidence>
<reference evidence="9" key="1">
    <citation type="submission" date="2017-04" db="EMBL/GenBank/DDBJ databases">
        <authorList>
            <person name="Varghese N."/>
            <person name="Submissions S."/>
        </authorList>
    </citation>
    <scope>NUCLEOTIDE SEQUENCE [LARGE SCALE GENOMIC DNA]</scope>
</reference>
<keyword evidence="4 7" id="KW-0489">Methyltransferase</keyword>
<proteinExistence type="inferred from homology"/>
<dbReference type="Pfam" id="PF05139">
    <property type="entry name" value="Erythro_esteras"/>
    <property type="match status" value="1"/>
</dbReference>
<accession>A0A1Y6EPI0</accession>
<dbReference type="CDD" id="cd02440">
    <property type="entry name" value="AdoMet_MTases"/>
    <property type="match status" value="1"/>
</dbReference>
<dbReference type="NCBIfam" id="TIGR00080">
    <property type="entry name" value="pimt"/>
    <property type="match status" value="1"/>
</dbReference>
<dbReference type="GO" id="GO:0005737">
    <property type="term" value="C:cytoplasm"/>
    <property type="evidence" value="ECO:0007669"/>
    <property type="project" value="UniProtKB-SubCell"/>
</dbReference>
<organism evidence="8 9">
    <name type="scientific">Altererythrobacter xiamenensis</name>
    <dbReference type="NCBI Taxonomy" id="1316679"/>
    <lineage>
        <taxon>Bacteria</taxon>
        <taxon>Pseudomonadati</taxon>
        <taxon>Pseudomonadota</taxon>
        <taxon>Alphaproteobacteria</taxon>
        <taxon>Sphingomonadales</taxon>
        <taxon>Erythrobacteraceae</taxon>
        <taxon>Altererythrobacter</taxon>
    </lineage>
</organism>
<dbReference type="InterPro" id="IPR007815">
    <property type="entry name" value="Emycin_Estase"/>
</dbReference>
<dbReference type="Gene3D" id="3.40.50.150">
    <property type="entry name" value="Vaccinia Virus protein VP39"/>
    <property type="match status" value="1"/>
</dbReference>
<sequence length="656" mass="73171">MSHRYRDNREEMVRRQIAGRRISNPDILNAFREVPREAFLPEDMQEFAYEDAPLPIGEGQTISQPFIVARMIDAAGIAPGDTVLEVGAGSGYAAAVISRIAREVTAIERHETLATQASRRIEELGYENCSIIAGDGTKGCEDRAPFDAILVAARTATVPEPLKRQLKIGGRLVIPVGDESLQQLRLVERTGEQEWVTQDIAPVRFVPLLDGMVPEDGSHAGSNHSTSVDRTPVQVIADEARPLPGISDPHFAEAFDHYADKRVVMLGECSHGTHEFYAARAAITRHLVERHGFTIIAVEGDWPDAAAYDRYIKGQQPRSEEPFPFTRFPTWMWRNTVMPGLLDDLRKLNQSRGSGEQIGFYGLDIYNMHGSIEAVLGYLDEHDPDAAEIARKRYGCLTPWQSDPATYGQAALRQGYAECEDAVVAQCQELLQRALEQDGESFGAAMNARLISSAERYYRIMYYGGAASWNLRDSHMAETLVHLVDKGGEDAKAIVWAHNSHIGDARATEMGAVRKEHNLGQLVRERWGDQIALIGFGTHSGTVTAATDWGGEREIKAINPSRRDSYEWLCHDTGIPRFLLDLPSGSSASHRLSDPLLQRFIGVIYRPETERWSHYSESVLPRQYDAYCWFDETSALEPLAEHEPKGWPAETFPFGV</sequence>
<dbReference type="AlphaFoldDB" id="A0A1Y6EPI0"/>
<dbReference type="Gene3D" id="1.20.1440.30">
    <property type="entry name" value="Biosynthetic Protein domain"/>
    <property type="match status" value="1"/>
</dbReference>
<dbReference type="FunFam" id="3.40.50.150:FF:000010">
    <property type="entry name" value="Protein-L-isoaspartate O-methyltransferase"/>
    <property type="match status" value="1"/>
</dbReference>
<evidence type="ECO:0000256" key="4">
    <source>
        <dbReference type="ARBA" id="ARBA00022603"/>
    </source>
</evidence>
<comment type="catalytic activity">
    <reaction evidence="7">
        <text>[protein]-L-isoaspartate + S-adenosyl-L-methionine = [protein]-L-isoaspartate alpha-methyl ester + S-adenosyl-L-homocysteine</text>
        <dbReference type="Rhea" id="RHEA:12705"/>
        <dbReference type="Rhea" id="RHEA-COMP:12143"/>
        <dbReference type="Rhea" id="RHEA-COMP:12144"/>
        <dbReference type="ChEBI" id="CHEBI:57856"/>
        <dbReference type="ChEBI" id="CHEBI:59789"/>
        <dbReference type="ChEBI" id="CHEBI:90596"/>
        <dbReference type="ChEBI" id="CHEBI:90598"/>
        <dbReference type="EC" id="2.1.1.77"/>
    </reaction>
</comment>
<dbReference type="GO" id="GO:0046677">
    <property type="term" value="P:response to antibiotic"/>
    <property type="evidence" value="ECO:0007669"/>
    <property type="project" value="InterPro"/>
</dbReference>
<evidence type="ECO:0000313" key="8">
    <source>
        <dbReference type="EMBL" id="SMQ63121.1"/>
    </source>
</evidence>
<dbReference type="GO" id="GO:0004719">
    <property type="term" value="F:protein-L-isoaspartate (D-aspartate) O-methyltransferase activity"/>
    <property type="evidence" value="ECO:0007669"/>
    <property type="project" value="UniProtKB-UniRule"/>
</dbReference>
<dbReference type="EC" id="2.1.1.77" evidence="7"/>
<evidence type="ECO:0000256" key="3">
    <source>
        <dbReference type="ARBA" id="ARBA00022490"/>
    </source>
</evidence>
<evidence type="ECO:0000313" key="9">
    <source>
        <dbReference type="Proteomes" id="UP000194420"/>
    </source>
</evidence>
<gene>
    <name evidence="7" type="primary">pcm</name>
    <name evidence="8" type="ORF">SAMN06297468_0801</name>
</gene>
<evidence type="ECO:0000256" key="5">
    <source>
        <dbReference type="ARBA" id="ARBA00022679"/>
    </source>
</evidence>
<name>A0A1Y6EPI0_9SPHN</name>
<dbReference type="RefSeq" id="WP_234989926.1">
    <property type="nucleotide sequence ID" value="NZ_FXWG01000001.1"/>
</dbReference>
<dbReference type="Proteomes" id="UP000194420">
    <property type="component" value="Unassembled WGS sequence"/>
</dbReference>
<evidence type="ECO:0000256" key="2">
    <source>
        <dbReference type="ARBA" id="ARBA00005369"/>
    </source>
</evidence>
<feature type="active site" evidence="7">
    <location>
        <position position="63"/>
    </location>
</feature>
<dbReference type="SUPFAM" id="SSF53335">
    <property type="entry name" value="S-adenosyl-L-methionine-dependent methyltransferases"/>
    <property type="match status" value="1"/>
</dbReference>
<dbReference type="InterPro" id="IPR029063">
    <property type="entry name" value="SAM-dependent_MTases_sf"/>
</dbReference>
<dbReference type="NCBIfam" id="NF001453">
    <property type="entry name" value="PRK00312.1"/>
    <property type="match status" value="1"/>
</dbReference>
<dbReference type="PANTHER" id="PTHR31299">
    <property type="entry name" value="ESTERASE, PUTATIVE (AFU_ORTHOLOGUE AFUA_1G05850)-RELATED"/>
    <property type="match status" value="1"/>
</dbReference>
<dbReference type="InterPro" id="IPR000682">
    <property type="entry name" value="PCMT"/>
</dbReference>
<protein>
    <recommendedName>
        <fullName evidence="7">Protein-L-isoaspartate O-methyltransferase</fullName>
        <ecNumber evidence="7">2.1.1.77</ecNumber>
    </recommendedName>
    <alternativeName>
        <fullName evidence="7">L-isoaspartyl protein carboxyl methyltransferase</fullName>
    </alternativeName>
    <alternativeName>
        <fullName evidence="7">Protein L-isoaspartyl methyltransferase</fullName>
    </alternativeName>
    <alternativeName>
        <fullName evidence="7">Protein-beta-aspartate methyltransferase</fullName>
        <shortName evidence="7">PIMT</shortName>
    </alternativeName>
</protein>
<dbReference type="CDD" id="cd14728">
    <property type="entry name" value="Ere-like"/>
    <property type="match status" value="1"/>
</dbReference>
<comment type="function">
    <text evidence="7">Catalyzes the methyl esterification of L-isoaspartyl residues in peptides and proteins that result from spontaneous decomposition of normal L-aspartyl and L-asparaginyl residues. It plays a role in the repair and/or degradation of damaged proteins.</text>
</comment>
<evidence type="ECO:0000256" key="1">
    <source>
        <dbReference type="ARBA" id="ARBA00004496"/>
    </source>
</evidence>
<dbReference type="GO" id="GO:0032259">
    <property type="term" value="P:methylation"/>
    <property type="evidence" value="ECO:0007669"/>
    <property type="project" value="UniProtKB-KW"/>
</dbReference>
<evidence type="ECO:0000256" key="7">
    <source>
        <dbReference type="HAMAP-Rule" id="MF_00090"/>
    </source>
</evidence>